<evidence type="ECO:0000256" key="6">
    <source>
        <dbReference type="ARBA" id="ARBA00023014"/>
    </source>
</evidence>
<dbReference type="GO" id="GO:0051539">
    <property type="term" value="F:4 iron, 4 sulfur cluster binding"/>
    <property type="evidence" value="ECO:0007669"/>
    <property type="project" value="UniProtKB-KW"/>
</dbReference>
<feature type="transmembrane region" description="Helical" evidence="7">
    <location>
        <begin position="433"/>
        <end position="452"/>
    </location>
</feature>
<name>A0A6L5JW79_RHOTE</name>
<dbReference type="GO" id="GO:0005886">
    <property type="term" value="C:plasma membrane"/>
    <property type="evidence" value="ECO:0007669"/>
    <property type="project" value="TreeGrafter"/>
</dbReference>
<evidence type="ECO:0000256" key="3">
    <source>
        <dbReference type="ARBA" id="ARBA00022723"/>
    </source>
</evidence>
<dbReference type="OrthoDB" id="9806398at2"/>
<organism evidence="9 10">
    <name type="scientific">Rhodocyclus tenuis</name>
    <name type="common">Rhodospirillum tenue</name>
    <dbReference type="NCBI Taxonomy" id="1066"/>
    <lineage>
        <taxon>Bacteria</taxon>
        <taxon>Pseudomonadati</taxon>
        <taxon>Pseudomonadota</taxon>
        <taxon>Betaproteobacteria</taxon>
        <taxon>Rhodocyclales</taxon>
        <taxon>Rhodocyclaceae</taxon>
        <taxon>Rhodocyclus</taxon>
    </lineage>
</organism>
<dbReference type="Pfam" id="PF12801">
    <property type="entry name" value="Fer4_5"/>
    <property type="match status" value="2"/>
</dbReference>
<keyword evidence="1" id="KW-0813">Transport</keyword>
<feature type="transmembrane region" description="Helical" evidence="7">
    <location>
        <begin position="358"/>
        <end position="381"/>
    </location>
</feature>
<keyword evidence="3" id="KW-0479">Metal-binding</keyword>
<feature type="transmembrane region" description="Helical" evidence="7">
    <location>
        <begin position="393"/>
        <end position="413"/>
    </location>
</feature>
<dbReference type="InterPro" id="IPR051684">
    <property type="entry name" value="Electron_Trans/Redox"/>
</dbReference>
<dbReference type="InterPro" id="IPR017896">
    <property type="entry name" value="4Fe4S_Fe-S-bd"/>
</dbReference>
<evidence type="ECO:0000256" key="2">
    <source>
        <dbReference type="ARBA" id="ARBA00022485"/>
    </source>
</evidence>
<dbReference type="PANTHER" id="PTHR30176">
    <property type="entry name" value="FERREDOXIN-TYPE PROTEIN NAPH"/>
    <property type="match status" value="1"/>
</dbReference>
<gene>
    <name evidence="9" type="ORF">GHK24_03270</name>
</gene>
<keyword evidence="2" id="KW-0004">4Fe-4S</keyword>
<keyword evidence="7" id="KW-0472">Membrane</keyword>
<dbReference type="EMBL" id="WIXJ01000002">
    <property type="protein sequence ID" value="MQY50800.1"/>
    <property type="molecule type" value="Genomic_DNA"/>
</dbReference>
<accession>A0A6L5JW79</accession>
<evidence type="ECO:0000256" key="5">
    <source>
        <dbReference type="ARBA" id="ARBA00023004"/>
    </source>
</evidence>
<protein>
    <submittedName>
        <fullName evidence="9">4Fe-4S binding protein</fullName>
    </submittedName>
</protein>
<feature type="transmembrane region" description="Helical" evidence="7">
    <location>
        <begin position="49"/>
        <end position="70"/>
    </location>
</feature>
<evidence type="ECO:0000256" key="7">
    <source>
        <dbReference type="SAM" id="Phobius"/>
    </source>
</evidence>
<sequence length="486" mass="53551">MPISAEGKPRAHACASSLPAADIAAAESLSGFRRGVATVGRTLARHRRVVIGLQWFVVVFYMALVIIPAFMPLPPVGAHLWDNLRLFAQFMFWGVWWPGVMIATLSLGRVWCGLFCPEGTLTEWVSHRGLGRPVPRWLKWSGWPFVAFVCTTVYGQLVSVYEYPQAALLVLGGSSVAAVAIGLIYGRGKRIWCRYLCPASGVFAILAKVAPLHYRVDRERWDQEESRRTIPITPVNCAPLVDIRRMTSAAECHACGRCAGHRDAVELSPRLPGSEIVAPNSRATTAEAITLLFGILGVATAAFQWTVNPWFVRAKLQLADWLIERNSFALLQDDAPWWLLTHYPEASDVFTWLDGALVLGYILGGGFLLGCCLALSPLLAARLLRDPALPWQRLTMALAPLAGVSVFLGLSMLTLTHLKAEQWPIAWMTDLRVTLLLLGVAGALWLAGRLILQTGASRLRQTPAFALMCLPPALMAGIWYTVFFIW</sequence>
<evidence type="ECO:0000256" key="4">
    <source>
        <dbReference type="ARBA" id="ARBA00022982"/>
    </source>
</evidence>
<keyword evidence="4" id="KW-0249">Electron transport</keyword>
<evidence type="ECO:0000259" key="8">
    <source>
        <dbReference type="Pfam" id="PF12801"/>
    </source>
</evidence>
<keyword evidence="7" id="KW-0812">Transmembrane</keyword>
<evidence type="ECO:0000256" key="1">
    <source>
        <dbReference type="ARBA" id="ARBA00022448"/>
    </source>
</evidence>
<keyword evidence="5" id="KW-0408">Iron</keyword>
<evidence type="ECO:0000313" key="10">
    <source>
        <dbReference type="Proteomes" id="UP000480275"/>
    </source>
</evidence>
<dbReference type="Proteomes" id="UP000480275">
    <property type="component" value="Unassembled WGS sequence"/>
</dbReference>
<feature type="domain" description="4Fe-4S ferredoxin-type" evidence="8">
    <location>
        <begin position="176"/>
        <end position="208"/>
    </location>
</feature>
<proteinExistence type="predicted"/>
<feature type="transmembrane region" description="Helical" evidence="7">
    <location>
        <begin position="163"/>
        <end position="185"/>
    </location>
</feature>
<dbReference type="PANTHER" id="PTHR30176:SF3">
    <property type="entry name" value="FERREDOXIN-TYPE PROTEIN NAPH"/>
    <property type="match status" value="1"/>
</dbReference>
<dbReference type="AlphaFoldDB" id="A0A6L5JW79"/>
<keyword evidence="6" id="KW-0411">Iron-sulfur</keyword>
<evidence type="ECO:0000313" key="9">
    <source>
        <dbReference type="EMBL" id="MQY50800.1"/>
    </source>
</evidence>
<feature type="transmembrane region" description="Helical" evidence="7">
    <location>
        <begin position="137"/>
        <end position="157"/>
    </location>
</feature>
<dbReference type="GO" id="GO:0046872">
    <property type="term" value="F:metal ion binding"/>
    <property type="evidence" value="ECO:0007669"/>
    <property type="project" value="UniProtKB-KW"/>
</dbReference>
<feature type="domain" description="4Fe-4S ferredoxin-type" evidence="8">
    <location>
        <begin position="91"/>
        <end position="127"/>
    </location>
</feature>
<reference evidence="9 10" key="1">
    <citation type="submission" date="2019-10" db="EMBL/GenBank/DDBJ databases">
        <title>Whole-genome sequence of the purple nonsulfur photosynthetic bacterium Rhodocyclus tenuis.</title>
        <authorList>
            <person name="Kyndt J.A."/>
            <person name="Meyer T.E."/>
        </authorList>
    </citation>
    <scope>NUCLEOTIDE SEQUENCE [LARGE SCALE GENOMIC DNA]</scope>
    <source>
        <strain evidence="9 10">DSM 110</strain>
    </source>
</reference>
<feature type="transmembrane region" description="Helical" evidence="7">
    <location>
        <begin position="288"/>
        <end position="307"/>
    </location>
</feature>
<feature type="transmembrane region" description="Helical" evidence="7">
    <location>
        <begin position="464"/>
        <end position="485"/>
    </location>
</feature>
<comment type="caution">
    <text evidence="9">The sequence shown here is derived from an EMBL/GenBank/DDBJ whole genome shotgun (WGS) entry which is preliminary data.</text>
</comment>
<keyword evidence="7" id="KW-1133">Transmembrane helix</keyword>
<feature type="transmembrane region" description="Helical" evidence="7">
    <location>
        <begin position="90"/>
        <end position="116"/>
    </location>
</feature>